<feature type="transmembrane region" description="Helical" evidence="1">
    <location>
        <begin position="340"/>
        <end position="363"/>
    </location>
</feature>
<dbReference type="Proteomes" id="UP000178432">
    <property type="component" value="Unassembled WGS sequence"/>
</dbReference>
<feature type="transmembrane region" description="Helical" evidence="1">
    <location>
        <begin position="176"/>
        <end position="192"/>
    </location>
</feature>
<feature type="transmembrane region" description="Helical" evidence="1">
    <location>
        <begin position="98"/>
        <end position="119"/>
    </location>
</feature>
<feature type="transmembrane region" description="Helical" evidence="1">
    <location>
        <begin position="228"/>
        <end position="248"/>
    </location>
</feature>
<feature type="transmembrane region" description="Helical" evidence="1">
    <location>
        <begin position="720"/>
        <end position="742"/>
    </location>
</feature>
<name>A0A1G1Y528_9BACT</name>
<feature type="transmembrane region" description="Helical" evidence="1">
    <location>
        <begin position="310"/>
        <end position="328"/>
    </location>
</feature>
<evidence type="ECO:0000256" key="1">
    <source>
        <dbReference type="SAM" id="Phobius"/>
    </source>
</evidence>
<proteinExistence type="predicted"/>
<feature type="transmembrane region" description="Helical" evidence="1">
    <location>
        <begin position="126"/>
        <end position="144"/>
    </location>
</feature>
<feature type="transmembrane region" description="Helical" evidence="1">
    <location>
        <begin position="375"/>
        <end position="394"/>
    </location>
</feature>
<evidence type="ECO:0000313" key="3">
    <source>
        <dbReference type="Proteomes" id="UP000178432"/>
    </source>
</evidence>
<comment type="caution">
    <text evidence="2">The sequence shown here is derived from an EMBL/GenBank/DDBJ whole genome shotgun (WGS) entry which is preliminary data.</text>
</comment>
<keyword evidence="1" id="KW-0472">Membrane</keyword>
<dbReference type="Pfam" id="PF09586">
    <property type="entry name" value="YfhO"/>
    <property type="match status" value="2"/>
</dbReference>
<keyword evidence="1" id="KW-1133">Transmembrane helix</keyword>
<dbReference type="AlphaFoldDB" id="A0A1G1Y528"/>
<feature type="transmembrane region" description="Helical" evidence="1">
    <location>
        <begin position="414"/>
        <end position="435"/>
    </location>
</feature>
<keyword evidence="1" id="KW-0812">Transmembrane</keyword>
<protein>
    <recommendedName>
        <fullName evidence="4">Membrane protein 6-pyruvoyl-tetrahydropterin synthase-related domain-containing protein</fullName>
    </recommendedName>
</protein>
<sequence>MKSALKNLIPVIFLFGLAALFFIPYLTGQKIPYAGDFTGSDLTELDLPLRQVAAESLKAGQMPLWTDRLANGFPVLAEGQAGVFYPPNLLFVFLPFNWAVNLSFFLNFFLAGLFIYLYARVLKISPLGALFSAVAFSFSGFFIFRLKHLNLINAAVWLPLLFYLIEKYFSTAKNKLNWLLALAAVFTVQFFAGFPPILYVSLVSGFVYFCLKILLAEIPDLKNIAKKIILPWILIGLVFFGLAAIQLLPTFSFSGFSGRGQAMDYSNIIAYPYAPASLGYFISPYFLGNPATGTFPANLRVFGIFWENNIYFGLLPLVSALLAIFCLFPRDNNVKRLAILALGSFLFIFGDFSPLFIIFWKIIPGFSMFRFPQRFLLLALVCLTVLAGFGFDLLWQKLSRRFQNLKSKMLLNLLLPLVLILIAAADLFLVGFKYFGVLDYQAYFSPAESAEFLKKDKADFRIYSLGWPEAWQSLYRLAGGWQNNLSFFISGRELIPPNLNIFWGLSSAQDRASLEGGMLFREAQRLGEVLAAKTKIDKVAEKDAGLDDQTLKIFGLQNVKYLLSYRELTNGNLPLVKEIKRDFLPPLKIYQNKLVLPQIFAVFETLAAASQENALTLLFDQNFDPSKQIILAEKNAGSINQAGEPVPASTISIKEKKSGEISLTADFSQIGYLFFSQNYDPGWQAKIDGQKAEIWRANYAYMAILAPAGKHEVIFYYQPLAYIIGKWISIFSLFLVLCLFSLNKISHKTRVN</sequence>
<reference evidence="2 3" key="1">
    <citation type="journal article" date="2016" name="Nat. Commun.">
        <title>Thousands of microbial genomes shed light on interconnected biogeochemical processes in an aquifer system.</title>
        <authorList>
            <person name="Anantharaman K."/>
            <person name="Brown C.T."/>
            <person name="Hug L.A."/>
            <person name="Sharon I."/>
            <person name="Castelle C.J."/>
            <person name="Probst A.J."/>
            <person name="Thomas B.C."/>
            <person name="Singh A."/>
            <person name="Wilkins M.J."/>
            <person name="Karaoz U."/>
            <person name="Brodie E.L."/>
            <person name="Williams K.H."/>
            <person name="Hubbard S.S."/>
            <person name="Banfield J.F."/>
        </authorList>
    </citation>
    <scope>NUCLEOTIDE SEQUENCE [LARGE SCALE GENOMIC DNA]</scope>
</reference>
<evidence type="ECO:0008006" key="4">
    <source>
        <dbReference type="Google" id="ProtNLM"/>
    </source>
</evidence>
<gene>
    <name evidence="2" type="ORF">A2663_04190</name>
</gene>
<dbReference type="EMBL" id="MHIF01000038">
    <property type="protein sequence ID" value="OGY47412.1"/>
    <property type="molecule type" value="Genomic_DNA"/>
</dbReference>
<accession>A0A1G1Y528</accession>
<dbReference type="PANTHER" id="PTHR38454">
    <property type="entry name" value="INTEGRAL MEMBRANE PROTEIN-RELATED"/>
    <property type="match status" value="1"/>
</dbReference>
<feature type="transmembrane region" description="Helical" evidence="1">
    <location>
        <begin position="150"/>
        <end position="169"/>
    </location>
</feature>
<evidence type="ECO:0000313" key="2">
    <source>
        <dbReference type="EMBL" id="OGY47412.1"/>
    </source>
</evidence>
<dbReference type="InterPro" id="IPR018580">
    <property type="entry name" value="Uncharacterised_YfhO"/>
</dbReference>
<dbReference type="PANTHER" id="PTHR38454:SF1">
    <property type="entry name" value="INTEGRAL MEMBRANE PROTEIN"/>
    <property type="match status" value="1"/>
</dbReference>
<organism evidence="2 3">
    <name type="scientific">Candidatus Buchananbacteria bacterium RIFCSPHIGHO2_01_FULL_46_12</name>
    <dbReference type="NCBI Taxonomy" id="1797536"/>
    <lineage>
        <taxon>Bacteria</taxon>
        <taxon>Candidatus Buchananiibacteriota</taxon>
    </lineage>
</organism>